<keyword evidence="6 8" id="KW-0326">Glycosidase</keyword>
<organism evidence="10 11">
    <name type="scientific">Populus euphratica</name>
    <name type="common">Euphrates poplar</name>
    <dbReference type="NCBI Taxonomy" id="75702"/>
    <lineage>
        <taxon>Eukaryota</taxon>
        <taxon>Viridiplantae</taxon>
        <taxon>Streptophyta</taxon>
        <taxon>Embryophyta</taxon>
        <taxon>Tracheophyta</taxon>
        <taxon>Spermatophyta</taxon>
        <taxon>Magnoliopsida</taxon>
        <taxon>eudicotyledons</taxon>
        <taxon>Gunneridae</taxon>
        <taxon>Pentapetalae</taxon>
        <taxon>rosids</taxon>
        <taxon>fabids</taxon>
        <taxon>Malpighiales</taxon>
        <taxon>Salicaceae</taxon>
        <taxon>Saliceae</taxon>
        <taxon>Populus</taxon>
    </lineage>
</organism>
<evidence type="ECO:0000256" key="2">
    <source>
        <dbReference type="ARBA" id="ARBA00008834"/>
    </source>
</evidence>
<accession>A0AAJ6TE11</accession>
<dbReference type="Gene3D" id="2.160.20.10">
    <property type="entry name" value="Single-stranded right-handed beta-helix, Pectin lyase-like"/>
    <property type="match status" value="1"/>
</dbReference>
<evidence type="ECO:0000313" key="10">
    <source>
        <dbReference type="Proteomes" id="UP000694918"/>
    </source>
</evidence>
<comment type="similarity">
    <text evidence="2 8">Belongs to the glycosyl hydrolase 28 family.</text>
</comment>
<dbReference type="SUPFAM" id="SSF51126">
    <property type="entry name" value="Pectin lyase-like"/>
    <property type="match status" value="1"/>
</dbReference>
<dbReference type="PANTHER" id="PTHR31375">
    <property type="match status" value="1"/>
</dbReference>
<reference evidence="11" key="1">
    <citation type="submission" date="2025-08" db="UniProtKB">
        <authorList>
            <consortium name="RefSeq"/>
        </authorList>
    </citation>
    <scope>IDENTIFICATION</scope>
</reference>
<feature type="domain" description="Retrotransposon Copia-like N-terminal" evidence="9">
    <location>
        <begin position="171"/>
        <end position="214"/>
    </location>
</feature>
<gene>
    <name evidence="11" type="primary">LOC105114277</name>
</gene>
<evidence type="ECO:0000313" key="11">
    <source>
        <dbReference type="RefSeq" id="XP_011009084.1"/>
    </source>
</evidence>
<sequence>MEGCMQLSGKGKATYPQGNLLDRGNYLSGTIKVQIAVTLKAVPDPSNAVWKYNVSDGGAKFPSSTNFNQVVNGVIRQITSLSIPRVSISIVLSQNIKAKNVCLFAPDDSPNTDGIHISQSNQVHVSNSVIGTSDICMGIIHGCTDIRIRNITCGSERGISHNNPFRLDTGDNPAIILVTDLLTGDNYATWSRAMRRALRAKNKLTFITGTIIQPTDQEDPLFDLFERCNDMVVS</sequence>
<dbReference type="Pfam" id="PF14244">
    <property type="entry name" value="Retrotran_gag_3"/>
    <property type="match status" value="1"/>
</dbReference>
<dbReference type="InterPro" id="IPR000743">
    <property type="entry name" value="Glyco_hydro_28"/>
</dbReference>
<evidence type="ECO:0000256" key="1">
    <source>
        <dbReference type="ARBA" id="ARBA00004191"/>
    </source>
</evidence>
<dbReference type="KEGG" id="peu:105114277"/>
<keyword evidence="10" id="KW-1185">Reference proteome</keyword>
<evidence type="ECO:0000256" key="5">
    <source>
        <dbReference type="ARBA" id="ARBA00022801"/>
    </source>
</evidence>
<keyword evidence="7" id="KW-0961">Cell wall biogenesis/degradation</keyword>
<dbReference type="GO" id="GO:0004650">
    <property type="term" value="F:polygalacturonase activity"/>
    <property type="evidence" value="ECO:0007669"/>
    <property type="project" value="InterPro"/>
</dbReference>
<dbReference type="InterPro" id="IPR011050">
    <property type="entry name" value="Pectin_lyase_fold/virulence"/>
</dbReference>
<evidence type="ECO:0000256" key="8">
    <source>
        <dbReference type="RuleBase" id="RU361169"/>
    </source>
</evidence>
<evidence type="ECO:0000256" key="3">
    <source>
        <dbReference type="ARBA" id="ARBA00022512"/>
    </source>
</evidence>
<dbReference type="GO" id="GO:0071555">
    <property type="term" value="P:cell wall organization"/>
    <property type="evidence" value="ECO:0007669"/>
    <property type="project" value="UniProtKB-KW"/>
</dbReference>
<evidence type="ECO:0000256" key="4">
    <source>
        <dbReference type="ARBA" id="ARBA00022525"/>
    </source>
</evidence>
<proteinExistence type="inferred from homology"/>
<evidence type="ECO:0000256" key="6">
    <source>
        <dbReference type="ARBA" id="ARBA00023295"/>
    </source>
</evidence>
<dbReference type="InterPro" id="IPR029472">
    <property type="entry name" value="Copia-like_N"/>
</dbReference>
<evidence type="ECO:0000259" key="9">
    <source>
        <dbReference type="Pfam" id="PF14244"/>
    </source>
</evidence>
<keyword evidence="3" id="KW-0134">Cell wall</keyword>
<name>A0AAJ6TE11_POPEU</name>
<dbReference type="AlphaFoldDB" id="A0AAJ6TE11"/>
<comment type="subcellular location">
    <subcellularLocation>
        <location evidence="1">Secreted</location>
        <location evidence="1">Cell wall</location>
    </subcellularLocation>
</comment>
<evidence type="ECO:0000256" key="7">
    <source>
        <dbReference type="ARBA" id="ARBA00023316"/>
    </source>
</evidence>
<dbReference type="Proteomes" id="UP000694918">
    <property type="component" value="Unplaced"/>
</dbReference>
<dbReference type="GeneID" id="105114277"/>
<dbReference type="RefSeq" id="XP_011009084.1">
    <property type="nucleotide sequence ID" value="XM_011010782.1"/>
</dbReference>
<keyword evidence="5 8" id="KW-0378">Hydrolase</keyword>
<dbReference type="GO" id="GO:0005975">
    <property type="term" value="P:carbohydrate metabolic process"/>
    <property type="evidence" value="ECO:0007669"/>
    <property type="project" value="InterPro"/>
</dbReference>
<protein>
    <submittedName>
        <fullName evidence="11">Polygalacturonase ADPG2-like</fullName>
    </submittedName>
</protein>
<dbReference type="Pfam" id="PF00295">
    <property type="entry name" value="Glyco_hydro_28"/>
    <property type="match status" value="1"/>
</dbReference>
<dbReference type="InterPro" id="IPR012334">
    <property type="entry name" value="Pectin_lyas_fold"/>
</dbReference>
<keyword evidence="4" id="KW-0964">Secreted</keyword>